<dbReference type="PROSITE" id="PS51898">
    <property type="entry name" value="TYR_RECOMBINASE"/>
    <property type="match status" value="1"/>
</dbReference>
<evidence type="ECO:0000259" key="5">
    <source>
        <dbReference type="PROSITE" id="PS51898"/>
    </source>
</evidence>
<dbReference type="GO" id="GO:0003677">
    <property type="term" value="F:DNA binding"/>
    <property type="evidence" value="ECO:0007669"/>
    <property type="project" value="UniProtKB-UniRule"/>
</dbReference>
<evidence type="ECO:0000256" key="1">
    <source>
        <dbReference type="ARBA" id="ARBA00022908"/>
    </source>
</evidence>
<evidence type="ECO:0000313" key="8">
    <source>
        <dbReference type="Proteomes" id="UP000295124"/>
    </source>
</evidence>
<dbReference type="InterPro" id="IPR002104">
    <property type="entry name" value="Integrase_catalytic"/>
</dbReference>
<dbReference type="InterPro" id="IPR010998">
    <property type="entry name" value="Integrase_recombinase_N"/>
</dbReference>
<dbReference type="InterPro" id="IPR013762">
    <property type="entry name" value="Integrase-like_cat_sf"/>
</dbReference>
<feature type="domain" description="Tyr recombinase" evidence="5">
    <location>
        <begin position="185"/>
        <end position="385"/>
    </location>
</feature>
<dbReference type="InterPro" id="IPR050090">
    <property type="entry name" value="Tyrosine_recombinase_XerCD"/>
</dbReference>
<dbReference type="Pfam" id="PF14659">
    <property type="entry name" value="Phage_int_SAM_3"/>
    <property type="match status" value="1"/>
</dbReference>
<reference evidence="7 8" key="1">
    <citation type="submission" date="2019-03" db="EMBL/GenBank/DDBJ databases">
        <title>Draft genome sequences of novel Actinobacteria.</title>
        <authorList>
            <person name="Sahin N."/>
            <person name="Ay H."/>
            <person name="Saygin H."/>
        </authorList>
    </citation>
    <scope>NUCLEOTIDE SEQUENCE [LARGE SCALE GENOMIC DNA]</scope>
    <source>
        <strain evidence="7 8">JCM 13523</strain>
    </source>
</reference>
<dbReference type="GO" id="GO:0015074">
    <property type="term" value="P:DNA integration"/>
    <property type="evidence" value="ECO:0007669"/>
    <property type="project" value="UniProtKB-KW"/>
</dbReference>
<keyword evidence="8" id="KW-1185">Reference proteome</keyword>
<dbReference type="Gene3D" id="1.10.443.10">
    <property type="entry name" value="Intergrase catalytic core"/>
    <property type="match status" value="1"/>
</dbReference>
<dbReference type="InterPro" id="IPR044068">
    <property type="entry name" value="CB"/>
</dbReference>
<keyword evidence="3" id="KW-0233">DNA recombination</keyword>
<keyword evidence="2 4" id="KW-0238">DNA-binding</keyword>
<proteinExistence type="predicted"/>
<evidence type="ECO:0000256" key="2">
    <source>
        <dbReference type="ARBA" id="ARBA00023125"/>
    </source>
</evidence>
<dbReference type="OrthoDB" id="148546at2"/>
<dbReference type="Proteomes" id="UP000295124">
    <property type="component" value="Unassembled WGS sequence"/>
</dbReference>
<gene>
    <name evidence="7" type="ORF">E1263_05305</name>
</gene>
<dbReference type="EMBL" id="SMKX01000009">
    <property type="protein sequence ID" value="TDD62029.1"/>
    <property type="molecule type" value="Genomic_DNA"/>
</dbReference>
<organism evidence="7 8">
    <name type="scientific">Kribbella antibiotica</name>
    <dbReference type="NCBI Taxonomy" id="190195"/>
    <lineage>
        <taxon>Bacteria</taxon>
        <taxon>Bacillati</taxon>
        <taxon>Actinomycetota</taxon>
        <taxon>Actinomycetes</taxon>
        <taxon>Propionibacteriales</taxon>
        <taxon>Kribbellaceae</taxon>
        <taxon>Kribbella</taxon>
    </lineage>
</organism>
<dbReference type="PANTHER" id="PTHR30349">
    <property type="entry name" value="PHAGE INTEGRASE-RELATED"/>
    <property type="match status" value="1"/>
</dbReference>
<comment type="caution">
    <text evidence="7">The sequence shown here is derived from an EMBL/GenBank/DDBJ whole genome shotgun (WGS) entry which is preliminary data.</text>
</comment>
<evidence type="ECO:0000256" key="4">
    <source>
        <dbReference type="PROSITE-ProRule" id="PRU01248"/>
    </source>
</evidence>
<dbReference type="Gene3D" id="1.10.150.130">
    <property type="match status" value="1"/>
</dbReference>
<protein>
    <submittedName>
        <fullName evidence="7">Site-specific integrase</fullName>
    </submittedName>
</protein>
<sequence>MPSSLSSALRVLSMSSRRVVGEGTIYHRKDGRWEGSVFATTVSGKRKKVSVYGATRKIAREKLNEKIRDESRNIPVSDQSWTVGGYLDHWLQEVVAKKNRPRTLELYEAVVRNHLKPALGAIRLQNLTGRDVQSFLDEKFETTTTIRSIHLMRSVLRIALGKAERQELIHRNVAKLVELKPYQRKKVKPWSADEARQFLVAASSHAWHLAYVMVLLYGLRRGEVLGLRWTDVDFKRSRFEVTQQIQRIGSVLIASPVKTEAGERSLPLIEAIRRSVEALHINRFGHEPVDESASQIPIDSLVFLSATGTPIDPKNFARTFHEISDRSGLRRVTLHQASRHTSATLLKQLGVPDRDIQLILGHAHVTTTQQIYQHEDLEGQRRGLTRAGEVLLGSQKQAELPSESTVKVANSKGESTNFALLTSGGSTGARTRDTLLKRLIRDILASSPTPVLQHARTRAYATLVGHLAVKGLRQSTHTFDESEAVAQALLTLQSIRGAQLQILCERSFPFNLLPPSNGPPRTN</sequence>
<evidence type="ECO:0000256" key="3">
    <source>
        <dbReference type="ARBA" id="ARBA00023172"/>
    </source>
</evidence>
<dbReference type="AlphaFoldDB" id="A0A4R4ZVH0"/>
<accession>A0A4R4ZVH0</accession>
<dbReference type="PROSITE" id="PS51900">
    <property type="entry name" value="CB"/>
    <property type="match status" value="1"/>
</dbReference>
<dbReference type="PANTHER" id="PTHR30349:SF91">
    <property type="entry name" value="INTA PROTEIN"/>
    <property type="match status" value="1"/>
</dbReference>
<feature type="domain" description="Core-binding (CB)" evidence="6">
    <location>
        <begin position="81"/>
        <end position="160"/>
    </location>
</feature>
<dbReference type="GO" id="GO:0006310">
    <property type="term" value="P:DNA recombination"/>
    <property type="evidence" value="ECO:0007669"/>
    <property type="project" value="UniProtKB-KW"/>
</dbReference>
<dbReference type="CDD" id="cd01189">
    <property type="entry name" value="INT_ICEBs1_C_like"/>
    <property type="match status" value="1"/>
</dbReference>
<dbReference type="SUPFAM" id="SSF56349">
    <property type="entry name" value="DNA breaking-rejoining enzymes"/>
    <property type="match status" value="1"/>
</dbReference>
<dbReference type="Pfam" id="PF00589">
    <property type="entry name" value="Phage_integrase"/>
    <property type="match status" value="1"/>
</dbReference>
<keyword evidence="1" id="KW-0229">DNA integration</keyword>
<evidence type="ECO:0000313" key="7">
    <source>
        <dbReference type="EMBL" id="TDD62029.1"/>
    </source>
</evidence>
<evidence type="ECO:0000259" key="6">
    <source>
        <dbReference type="PROSITE" id="PS51900"/>
    </source>
</evidence>
<name>A0A4R4ZVH0_9ACTN</name>
<dbReference type="InterPro" id="IPR011010">
    <property type="entry name" value="DNA_brk_join_enz"/>
</dbReference>
<dbReference type="InterPro" id="IPR004107">
    <property type="entry name" value="Integrase_SAM-like_N"/>
</dbReference>